<evidence type="ECO:0000313" key="3">
    <source>
        <dbReference type="Proteomes" id="UP000006727"/>
    </source>
</evidence>
<organism evidence="1">
    <name type="scientific">Physcomitrium patens</name>
    <name type="common">Spreading-leaved earth moss</name>
    <name type="synonym">Physcomitrella patens</name>
    <dbReference type="NCBI Taxonomy" id="3218"/>
    <lineage>
        <taxon>Eukaryota</taxon>
        <taxon>Viridiplantae</taxon>
        <taxon>Streptophyta</taxon>
        <taxon>Embryophyta</taxon>
        <taxon>Bryophyta</taxon>
        <taxon>Bryophytina</taxon>
        <taxon>Bryopsida</taxon>
        <taxon>Funariidae</taxon>
        <taxon>Funariales</taxon>
        <taxon>Funariaceae</taxon>
        <taxon>Physcomitrium</taxon>
    </lineage>
</organism>
<dbReference type="PaxDb" id="3218-PP1S10_164V6.1"/>
<evidence type="ECO:0000313" key="1">
    <source>
        <dbReference type="EMBL" id="PNR29105.1"/>
    </source>
</evidence>
<dbReference type="EnsemblPlants" id="Pp3c23_8730V3.2">
    <property type="protein sequence ID" value="Pp3c23_8730V3.2"/>
    <property type="gene ID" value="Pp3c23_8730"/>
</dbReference>
<dbReference type="Gramene" id="Pp3c23_8730V3.1">
    <property type="protein sequence ID" value="Pp3c23_8730V3.1"/>
    <property type="gene ID" value="Pp3c23_8730"/>
</dbReference>
<proteinExistence type="predicted"/>
<protein>
    <submittedName>
        <fullName evidence="1 2">Uncharacterized protein</fullName>
    </submittedName>
</protein>
<dbReference type="OrthoDB" id="1917888at2759"/>
<dbReference type="AlphaFoldDB" id="A0A2K1IIK6"/>
<dbReference type="GeneID" id="112275471"/>
<dbReference type="Proteomes" id="UP000006727">
    <property type="component" value="Chromosome 23"/>
</dbReference>
<reference evidence="1 3" key="2">
    <citation type="journal article" date="2018" name="Plant J.">
        <title>The Physcomitrella patens chromosome-scale assembly reveals moss genome structure and evolution.</title>
        <authorList>
            <person name="Lang D."/>
            <person name="Ullrich K.K."/>
            <person name="Murat F."/>
            <person name="Fuchs J."/>
            <person name="Jenkins J."/>
            <person name="Haas F.B."/>
            <person name="Piednoel M."/>
            <person name="Gundlach H."/>
            <person name="Van Bel M."/>
            <person name="Meyberg R."/>
            <person name="Vives C."/>
            <person name="Morata J."/>
            <person name="Symeonidi A."/>
            <person name="Hiss M."/>
            <person name="Muchero W."/>
            <person name="Kamisugi Y."/>
            <person name="Saleh O."/>
            <person name="Blanc G."/>
            <person name="Decker E.L."/>
            <person name="van Gessel N."/>
            <person name="Grimwood J."/>
            <person name="Hayes R.D."/>
            <person name="Graham S.W."/>
            <person name="Gunter L.E."/>
            <person name="McDaniel S.F."/>
            <person name="Hoernstein S.N.W."/>
            <person name="Larsson A."/>
            <person name="Li F.W."/>
            <person name="Perroud P.F."/>
            <person name="Phillips J."/>
            <person name="Ranjan P."/>
            <person name="Rokshar D.S."/>
            <person name="Rothfels C.J."/>
            <person name="Schneider L."/>
            <person name="Shu S."/>
            <person name="Stevenson D.W."/>
            <person name="Thummler F."/>
            <person name="Tillich M."/>
            <person name="Villarreal Aguilar J.C."/>
            <person name="Widiez T."/>
            <person name="Wong G.K."/>
            <person name="Wymore A."/>
            <person name="Zhang Y."/>
            <person name="Zimmer A.D."/>
            <person name="Quatrano R.S."/>
            <person name="Mayer K.F.X."/>
            <person name="Goodstein D."/>
            <person name="Casacuberta J.M."/>
            <person name="Vandepoele K."/>
            <person name="Reski R."/>
            <person name="Cuming A.C."/>
            <person name="Tuskan G.A."/>
            <person name="Maumus F."/>
            <person name="Salse J."/>
            <person name="Schmutz J."/>
            <person name="Rensing S.A."/>
        </authorList>
    </citation>
    <scope>NUCLEOTIDE SEQUENCE [LARGE SCALE GENOMIC DNA]</scope>
    <source>
        <strain evidence="2 3">cv. Gransden 2004</strain>
    </source>
</reference>
<reference evidence="2" key="3">
    <citation type="submission" date="2020-12" db="UniProtKB">
        <authorList>
            <consortium name="EnsemblPlants"/>
        </authorList>
    </citation>
    <scope>IDENTIFICATION</scope>
</reference>
<dbReference type="KEGG" id="ppp:112275471"/>
<sequence length="712" mass="78174">MGVKAFVHRGLIILPTECRSPPFLMLRIGRYDGSQENYVPINDDGGSLTLPLAGDEHVAALDSVGCRKTGLMCTCLVLASRERLRIGRLDIENSTYEVAGSISLAEEGDVGECLQCWLVDGPTLVAWFGSKVVVASDRQEHILPYLAFERHSCSSWKADMLEGSFQRVFVAENQVLCVSSVAASASSSAQYANLQCFTLPSENQVGRYSPTLTEIELPLEVDPCSITCVAYLATTLNLSYKVVFGTSEGRLKCCSRGKVVMEVTLEDSPLSVHSAEAAHGVQVLVVSLGGMDRKVVTLFADSLRQINAWTGVQQVIVDDLAGIGHDQMLLVTQPLSSTASFEHCLRISLLEFAPQSAGDKHKSNILKSVNEALEIRLQDGMKEVQETEQRRSDKMLMLSAACNLMQSIAVHQLGSKIEDMIVPDDAVCMESIQVQEAYMGRWFLVINVNVNKNVPEGFHLRRPTLFATSLLGFVKSMASRLPSQANLQSFLFSFPIKDCHFPLHIILAAEASGNKNMSSAWDPVGASFNVQDSQRSKNYRTYTQWIHTIDTIDTDYESNAAGFLGTHTALCERWISLMGGADSPHHLSVLVKAVSMHTTSGNYTWGSYGSSKECERQYVTEGQTKAPLSSMYMHDVSLARNIVTTNFLGTLSKLYGPRLAEMVVQFADVVLEEIHSYVNEGSDACLAELQAATDRCLCHLLSSITYNSFGDF</sequence>
<name>A0A2K1IIK6_PHYPA</name>
<dbReference type="EnsemblPlants" id="Pp3c23_8730V3.1">
    <property type="protein sequence ID" value="Pp3c23_8730V3.1"/>
    <property type="gene ID" value="Pp3c23_8730"/>
</dbReference>
<keyword evidence="3" id="KW-1185">Reference proteome</keyword>
<evidence type="ECO:0000313" key="2">
    <source>
        <dbReference type="EnsemblPlants" id="Pp3c23_8730V3.1"/>
    </source>
</evidence>
<gene>
    <name evidence="2" type="primary">LOC112275471</name>
    <name evidence="1" type="ORF">PHYPA_027797</name>
</gene>
<dbReference type="EMBL" id="ABEU02000023">
    <property type="protein sequence ID" value="PNR29105.1"/>
    <property type="molecule type" value="Genomic_DNA"/>
</dbReference>
<dbReference type="Gramene" id="Pp3c23_8730V3.2">
    <property type="protein sequence ID" value="Pp3c23_8730V3.2"/>
    <property type="gene ID" value="Pp3c23_8730"/>
</dbReference>
<dbReference type="Gramene" id="Pp3c23_8730V3.3">
    <property type="protein sequence ID" value="Pp3c23_8730V3.3"/>
    <property type="gene ID" value="Pp3c23_8730"/>
</dbReference>
<dbReference type="RefSeq" id="XP_024361576.1">
    <property type="nucleotide sequence ID" value="XM_024505808.2"/>
</dbReference>
<accession>A0A2K1IIK6</accession>
<reference evidence="1 3" key="1">
    <citation type="journal article" date="2008" name="Science">
        <title>The Physcomitrella genome reveals evolutionary insights into the conquest of land by plants.</title>
        <authorList>
            <person name="Rensing S."/>
            <person name="Lang D."/>
            <person name="Zimmer A."/>
            <person name="Terry A."/>
            <person name="Salamov A."/>
            <person name="Shapiro H."/>
            <person name="Nishiyama T."/>
            <person name="Perroud P.-F."/>
            <person name="Lindquist E."/>
            <person name="Kamisugi Y."/>
            <person name="Tanahashi T."/>
            <person name="Sakakibara K."/>
            <person name="Fujita T."/>
            <person name="Oishi K."/>
            <person name="Shin-I T."/>
            <person name="Kuroki Y."/>
            <person name="Toyoda A."/>
            <person name="Suzuki Y."/>
            <person name="Hashimoto A."/>
            <person name="Yamaguchi K."/>
            <person name="Sugano A."/>
            <person name="Kohara Y."/>
            <person name="Fujiyama A."/>
            <person name="Anterola A."/>
            <person name="Aoki S."/>
            <person name="Ashton N."/>
            <person name="Barbazuk W.B."/>
            <person name="Barker E."/>
            <person name="Bennetzen J."/>
            <person name="Bezanilla M."/>
            <person name="Blankenship R."/>
            <person name="Cho S.H."/>
            <person name="Dutcher S."/>
            <person name="Estelle M."/>
            <person name="Fawcett J.A."/>
            <person name="Gundlach H."/>
            <person name="Hanada K."/>
            <person name="Heyl A."/>
            <person name="Hicks K.A."/>
            <person name="Hugh J."/>
            <person name="Lohr M."/>
            <person name="Mayer K."/>
            <person name="Melkozernov A."/>
            <person name="Murata T."/>
            <person name="Nelson D."/>
            <person name="Pils B."/>
            <person name="Prigge M."/>
            <person name="Reiss B."/>
            <person name="Renner T."/>
            <person name="Rombauts S."/>
            <person name="Rushton P."/>
            <person name="Sanderfoot A."/>
            <person name="Schween G."/>
            <person name="Shiu S.-H."/>
            <person name="Stueber K."/>
            <person name="Theodoulou F.L."/>
            <person name="Tu H."/>
            <person name="Van de Peer Y."/>
            <person name="Verrier P.J."/>
            <person name="Waters E."/>
            <person name="Wood A."/>
            <person name="Yang L."/>
            <person name="Cove D."/>
            <person name="Cuming A."/>
            <person name="Hasebe M."/>
            <person name="Lucas S."/>
            <person name="Mishler D.B."/>
            <person name="Reski R."/>
            <person name="Grigoriev I."/>
            <person name="Quatrano R.S."/>
            <person name="Boore J.L."/>
        </authorList>
    </citation>
    <scope>NUCLEOTIDE SEQUENCE [LARGE SCALE GENOMIC DNA]</scope>
    <source>
        <strain evidence="2 3">cv. Gransden 2004</strain>
    </source>
</reference>
<dbReference type="EnsemblPlants" id="Pp3c23_8730V3.3">
    <property type="protein sequence ID" value="Pp3c23_8730V3.3"/>
    <property type="gene ID" value="Pp3c23_8730"/>
</dbReference>